<evidence type="ECO:0000313" key="1">
    <source>
        <dbReference type="EMBL" id="SVB26250.1"/>
    </source>
</evidence>
<dbReference type="EMBL" id="UINC01034816">
    <property type="protein sequence ID" value="SVB26250.1"/>
    <property type="molecule type" value="Genomic_DNA"/>
</dbReference>
<protein>
    <submittedName>
        <fullName evidence="1">Uncharacterized protein</fullName>
    </submittedName>
</protein>
<name>A0A382CJK0_9ZZZZ</name>
<dbReference type="AlphaFoldDB" id="A0A382CJK0"/>
<reference evidence="1" key="1">
    <citation type="submission" date="2018-05" db="EMBL/GenBank/DDBJ databases">
        <authorList>
            <person name="Lanie J.A."/>
            <person name="Ng W.-L."/>
            <person name="Kazmierczak K.M."/>
            <person name="Andrzejewski T.M."/>
            <person name="Davidsen T.M."/>
            <person name="Wayne K.J."/>
            <person name="Tettelin H."/>
            <person name="Glass J.I."/>
            <person name="Rusch D."/>
            <person name="Podicherti R."/>
            <person name="Tsui H.-C.T."/>
            <person name="Winkler M.E."/>
        </authorList>
    </citation>
    <scope>NUCLEOTIDE SEQUENCE</scope>
</reference>
<gene>
    <name evidence="1" type="ORF">METZ01_LOCUS179104</name>
</gene>
<sequence length="35" mass="4251">VKIKRSCNHLQPVIEVESYEAAVTDWELKRYFERI</sequence>
<proteinExistence type="predicted"/>
<accession>A0A382CJK0</accession>
<feature type="non-terminal residue" evidence="1">
    <location>
        <position position="1"/>
    </location>
</feature>
<organism evidence="1">
    <name type="scientific">marine metagenome</name>
    <dbReference type="NCBI Taxonomy" id="408172"/>
    <lineage>
        <taxon>unclassified sequences</taxon>
        <taxon>metagenomes</taxon>
        <taxon>ecological metagenomes</taxon>
    </lineage>
</organism>